<feature type="region of interest" description="Disordered" evidence="1">
    <location>
        <begin position="345"/>
        <end position="388"/>
    </location>
</feature>
<reference evidence="2" key="1">
    <citation type="submission" date="2020-07" db="EMBL/GenBank/DDBJ databases">
        <title>Draft Genome Sequence of a Deep-Sea Yeast, Naganishia (Cryptococcus) liquefaciens strain N6.</title>
        <authorList>
            <person name="Han Y.W."/>
            <person name="Kajitani R."/>
            <person name="Morimoto H."/>
            <person name="Parhat M."/>
            <person name="Tsubouchi H."/>
            <person name="Bakenova O."/>
            <person name="Ogata M."/>
            <person name="Argunhan B."/>
            <person name="Aoki R."/>
            <person name="Kajiwara S."/>
            <person name="Itoh T."/>
            <person name="Iwasaki H."/>
        </authorList>
    </citation>
    <scope>NUCLEOTIDE SEQUENCE</scope>
    <source>
        <strain evidence="2">N6</strain>
    </source>
</reference>
<name>A0A8H3TRA4_9TREE</name>
<evidence type="ECO:0000313" key="2">
    <source>
        <dbReference type="EMBL" id="GHJ85155.1"/>
    </source>
</evidence>
<feature type="region of interest" description="Disordered" evidence="1">
    <location>
        <begin position="304"/>
        <end position="330"/>
    </location>
</feature>
<keyword evidence="3" id="KW-1185">Reference proteome</keyword>
<dbReference type="Proteomes" id="UP000620104">
    <property type="component" value="Unassembled WGS sequence"/>
</dbReference>
<accession>A0A8H3TRA4</accession>
<dbReference type="AlphaFoldDB" id="A0A8H3TRA4"/>
<evidence type="ECO:0000313" key="3">
    <source>
        <dbReference type="Proteomes" id="UP000620104"/>
    </source>
</evidence>
<organism evidence="2 3">
    <name type="scientific">Naganishia liquefaciens</name>
    <dbReference type="NCBI Taxonomy" id="104408"/>
    <lineage>
        <taxon>Eukaryota</taxon>
        <taxon>Fungi</taxon>
        <taxon>Dikarya</taxon>
        <taxon>Basidiomycota</taxon>
        <taxon>Agaricomycotina</taxon>
        <taxon>Tremellomycetes</taxon>
        <taxon>Filobasidiales</taxon>
        <taxon>Filobasidiaceae</taxon>
        <taxon>Naganishia</taxon>
    </lineage>
</organism>
<feature type="compositionally biased region" description="Low complexity" evidence="1">
    <location>
        <begin position="353"/>
        <end position="365"/>
    </location>
</feature>
<proteinExistence type="predicted"/>
<protein>
    <submittedName>
        <fullName evidence="2">Uncharacterized protein</fullName>
    </submittedName>
</protein>
<gene>
    <name evidence="2" type="ORF">NliqN6_1557</name>
</gene>
<comment type="caution">
    <text evidence="2">The sequence shown here is derived from an EMBL/GenBank/DDBJ whole genome shotgun (WGS) entry which is preliminary data.</text>
</comment>
<evidence type="ECO:0000256" key="1">
    <source>
        <dbReference type="SAM" id="MobiDB-lite"/>
    </source>
</evidence>
<feature type="compositionally biased region" description="Acidic residues" evidence="1">
    <location>
        <begin position="317"/>
        <end position="330"/>
    </location>
</feature>
<dbReference type="EMBL" id="BLZA01000010">
    <property type="protein sequence ID" value="GHJ85155.1"/>
    <property type="molecule type" value="Genomic_DNA"/>
</dbReference>
<sequence length="388" mass="41924">MQPDNNSLESYPLSMDFEFVTDTVGTGRVGSIATKHDSFGFLTGPILQPSDNSATLATCDFRQPSFNCQSHGLTGLGTRLDAYRRTAGAGQNAGCQVSHHPPSVPSSLPHVPALQPTPYSQGSLSTTENAFPLDPLFSLSQIEDAQFLHGAHLAPTTILMTSGFDSFKKHLLPIEPNHPNNLSHWRQLHQGVSMQPSSHQPVFNGSISGLGEIYPHSKPYTSAASYSSIGSLPPESSLHDNAISSQWHRPQLDIPVRQPSPAAVTRNVPPFMLEEGFGHPKFDSGHFGSDTVEPEPGYLEILPTGPGSPESVKYMSEPEEADEETDEVTDEVTSQVKVIQREKALDKDNSNCQAATSIQSTASTAGDRPWSKSRGGNQLANLEVDFLK</sequence>